<evidence type="ECO:0000256" key="1">
    <source>
        <dbReference type="ARBA" id="ARBA00008027"/>
    </source>
</evidence>
<evidence type="ECO:0000313" key="4">
    <source>
        <dbReference type="EMBL" id="GBL45195.1"/>
    </source>
</evidence>
<accession>A0A401JBX8</accession>
<dbReference type="RefSeq" id="WP_124704019.1">
    <property type="nucleotide sequence ID" value="NZ_BGOW01000006.1"/>
</dbReference>
<proteinExistence type="inferred from homology"/>
<evidence type="ECO:0000256" key="2">
    <source>
        <dbReference type="ARBA" id="ARBA00023231"/>
    </source>
</evidence>
<keyword evidence="2" id="KW-0535">Nitrogen fixation</keyword>
<dbReference type="EMBL" id="BGOW01000006">
    <property type="protein sequence ID" value="GBL45195.1"/>
    <property type="molecule type" value="Genomic_DNA"/>
</dbReference>
<feature type="region of interest" description="Disordered" evidence="3">
    <location>
        <begin position="92"/>
        <end position="117"/>
    </location>
</feature>
<evidence type="ECO:0000256" key="3">
    <source>
        <dbReference type="SAM" id="MobiDB-lite"/>
    </source>
</evidence>
<name>A0A401JBX8_9PROT</name>
<reference evidence="4 5" key="1">
    <citation type="journal article" date="2019" name="Front. Microbiol.">
        <title>Genomes of Neutrophilic Sulfur-Oxidizing Chemolithoautotrophs Representing 9 Proteobacterial Species From 8 Genera.</title>
        <authorList>
            <person name="Watanabe T."/>
            <person name="Kojima H."/>
            <person name="Umezawa K."/>
            <person name="Hori C."/>
            <person name="Takasuka T.E."/>
            <person name="Kato Y."/>
            <person name="Fukui M."/>
        </authorList>
    </citation>
    <scope>NUCLEOTIDE SEQUENCE [LARGE SCALE GENOMIC DNA]</scope>
    <source>
        <strain evidence="4 5">TTN</strain>
    </source>
</reference>
<gene>
    <name evidence="4" type="ORF">SFMTTN_0999</name>
</gene>
<dbReference type="Pfam" id="PF04319">
    <property type="entry name" value="NifZ"/>
    <property type="match status" value="1"/>
</dbReference>
<organism evidence="4 5">
    <name type="scientific">Sulfuriferula multivorans</name>
    <dbReference type="NCBI Taxonomy" id="1559896"/>
    <lineage>
        <taxon>Bacteria</taxon>
        <taxon>Pseudomonadati</taxon>
        <taxon>Pseudomonadota</taxon>
        <taxon>Betaproteobacteria</taxon>
        <taxon>Nitrosomonadales</taxon>
        <taxon>Sulfuricellaceae</taxon>
        <taxon>Sulfuriferula</taxon>
    </lineage>
</organism>
<dbReference type="AlphaFoldDB" id="A0A401JBX8"/>
<dbReference type="Proteomes" id="UP000286806">
    <property type="component" value="Unassembled WGS sequence"/>
</dbReference>
<keyword evidence="5" id="KW-1185">Reference proteome</keyword>
<comment type="caution">
    <text evidence="4">The sequence shown here is derived from an EMBL/GenBank/DDBJ whole genome shotgun (WGS) entry which is preliminary data.</text>
</comment>
<sequence length="117" mass="12540">MAKISRDSDVVELTAQPIFEYGQKVKSLKVVRNDGTYAGKDIGEVLVRKGEIGYVTSIGTFLQQFYIYGTEFIESGNRVGMRGKELEATTDAVPAAVTEATTAEAETQPVDSSGVAA</sequence>
<dbReference type="OrthoDB" id="9801083at2"/>
<evidence type="ECO:0000313" key="5">
    <source>
        <dbReference type="Proteomes" id="UP000286806"/>
    </source>
</evidence>
<feature type="compositionally biased region" description="Low complexity" evidence="3">
    <location>
        <begin position="92"/>
        <end position="107"/>
    </location>
</feature>
<comment type="similarity">
    <text evidence="1">Belongs to the NifZ family.</text>
</comment>
<dbReference type="InterPro" id="IPR007415">
    <property type="entry name" value="Nitrogenase_MoFe_mat_NifZ"/>
</dbReference>
<dbReference type="GO" id="GO:0009399">
    <property type="term" value="P:nitrogen fixation"/>
    <property type="evidence" value="ECO:0007669"/>
    <property type="project" value="InterPro"/>
</dbReference>
<protein>
    <submittedName>
        <fullName evidence="4">NifZ protein</fullName>
    </submittedName>
</protein>